<keyword evidence="3" id="KW-0175">Coiled coil</keyword>
<dbReference type="NCBIfam" id="NF033921">
    <property type="entry name" value="por_somb"/>
    <property type="match status" value="1"/>
</dbReference>
<dbReference type="InterPro" id="IPR007049">
    <property type="entry name" value="Carb-sel_porin_OprB"/>
</dbReference>
<comment type="similarity">
    <text evidence="1 2">Belongs to the OprB family.</text>
</comment>
<protein>
    <submittedName>
        <fullName evidence="5">Iron uptake porin</fullName>
    </submittedName>
</protein>
<accession>A0AAE3GUP5</accession>
<reference evidence="5" key="1">
    <citation type="submission" date="2022-06" db="EMBL/GenBank/DDBJ databases">
        <title>New cyanobacteria of genus Symplocastrum in benthos of Lake Baikal.</title>
        <authorList>
            <person name="Sorokovikova E."/>
            <person name="Tikhonova I."/>
            <person name="Krasnopeev A."/>
            <person name="Evseev P."/>
            <person name="Gladkikh A."/>
            <person name="Belykh O."/>
        </authorList>
    </citation>
    <scope>NUCLEOTIDE SEQUENCE</scope>
    <source>
        <strain evidence="5">BBK-W-15</strain>
    </source>
</reference>
<name>A0AAE3GUP5_9CYAN</name>
<dbReference type="EMBL" id="JAMZMM010000242">
    <property type="protein sequence ID" value="MCP2730804.1"/>
    <property type="molecule type" value="Genomic_DNA"/>
</dbReference>
<comment type="caution">
    <text evidence="5">The sequence shown here is derived from an EMBL/GenBank/DDBJ whole genome shotgun (WGS) entry which is preliminary data.</text>
</comment>
<dbReference type="GO" id="GO:0015288">
    <property type="term" value="F:porin activity"/>
    <property type="evidence" value="ECO:0007669"/>
    <property type="project" value="InterPro"/>
</dbReference>
<dbReference type="InterPro" id="IPR001119">
    <property type="entry name" value="SLH_dom"/>
</dbReference>
<feature type="domain" description="SLH" evidence="4">
    <location>
        <begin position="123"/>
        <end position="187"/>
    </location>
</feature>
<dbReference type="InterPro" id="IPR047684">
    <property type="entry name" value="Por_som-like"/>
</dbReference>
<dbReference type="Gene3D" id="2.40.160.180">
    <property type="entry name" value="Carbohydrate-selective porin OprB"/>
    <property type="match status" value="1"/>
</dbReference>
<evidence type="ECO:0000256" key="2">
    <source>
        <dbReference type="RuleBase" id="RU363072"/>
    </source>
</evidence>
<evidence type="ECO:0000259" key="4">
    <source>
        <dbReference type="PROSITE" id="PS51272"/>
    </source>
</evidence>
<dbReference type="GO" id="GO:0016020">
    <property type="term" value="C:membrane"/>
    <property type="evidence" value="ECO:0007669"/>
    <property type="project" value="InterPro"/>
</dbReference>
<evidence type="ECO:0000313" key="5">
    <source>
        <dbReference type="EMBL" id="MCP2730804.1"/>
    </source>
</evidence>
<dbReference type="Proteomes" id="UP001204953">
    <property type="component" value="Unassembled WGS sequence"/>
</dbReference>
<evidence type="ECO:0000256" key="3">
    <source>
        <dbReference type="SAM" id="Coils"/>
    </source>
</evidence>
<feature type="signal peptide" evidence="2">
    <location>
        <begin position="1"/>
        <end position="29"/>
    </location>
</feature>
<feature type="coiled-coil region" evidence="3">
    <location>
        <begin position="196"/>
        <end position="230"/>
    </location>
</feature>
<dbReference type="PANTHER" id="PTHR43308:SF1">
    <property type="entry name" value="OUTER MEMBRANE PROTEIN ALPHA"/>
    <property type="match status" value="1"/>
</dbReference>
<dbReference type="InterPro" id="IPR038673">
    <property type="entry name" value="OprB_sf"/>
</dbReference>
<evidence type="ECO:0000313" key="6">
    <source>
        <dbReference type="Proteomes" id="UP001204953"/>
    </source>
</evidence>
<proteinExistence type="inferred from homology"/>
<keyword evidence="2" id="KW-0732">Signal</keyword>
<keyword evidence="6" id="KW-1185">Reference proteome</keyword>
<dbReference type="InterPro" id="IPR051465">
    <property type="entry name" value="Cell_Envelope_Struct_Comp"/>
</dbReference>
<organism evidence="5 6">
    <name type="scientific">Limnofasciculus baicalensis BBK-W-15</name>
    <dbReference type="NCBI Taxonomy" id="2699891"/>
    <lineage>
        <taxon>Bacteria</taxon>
        <taxon>Bacillati</taxon>
        <taxon>Cyanobacteriota</taxon>
        <taxon>Cyanophyceae</taxon>
        <taxon>Coleofasciculales</taxon>
        <taxon>Coleofasciculaceae</taxon>
        <taxon>Limnofasciculus</taxon>
        <taxon>Limnofasciculus baicalensis</taxon>
    </lineage>
</organism>
<sequence>MSKLMWKSLIISPAVLIATLAVSALGVRAATNADLPLAENKAETVVQPLTAEAQAPKEESVKSAVAPTAPESQAAPLFAADAVKVPIDIAQAAPSAGNDDQILDQINRYSNEGTSNSQGQVTNIGQLRDVSPGDWAYEALRNLVERYGCIAGYPDGTYRGNRALSRYEFAAGLNACLNQIERIIDTGSGPVDDGSIASLRRLVQEFQAELQTLTGRVDNLEGRVSFLEDHQFSTTTKLDGEVIFALTDEFGLDNVENNTVFQDRVRLTLNTSFTGQDRLVTRLAAGNATKFNGVGYEGTQTFNIGDTGSNNVVVDWLAYYFPFKSSKVYVAATGGIHSDYAPTLNPYFEDYDGGNGALSTFASENPIYRIGGGAGAAVSLGVGPLKSVLGPSTLTIGYLAGPDAANPANKNGLFNGDYSALAQLNFNLADRIGIGVTYVHAYNNTGTDIFDLGGGAGKGVVGTTYANNPGSIAGVGGVPVVTNSYGVEAAFRLSKNISISGFGTYTDAILIGKGDAEIWTYGAGLAFSDLGKEGNILGIFAGAQPYAGSVDSPGVNQRVKDVPFHVEAFYKYQLTDNISITPGVIWLINPNGDQATNQDDAFIGTLRTTFKF</sequence>
<dbReference type="GO" id="GO:0008643">
    <property type="term" value="P:carbohydrate transport"/>
    <property type="evidence" value="ECO:0007669"/>
    <property type="project" value="InterPro"/>
</dbReference>
<dbReference type="RefSeq" id="WP_254013556.1">
    <property type="nucleotide sequence ID" value="NZ_JAMZMM010000242.1"/>
</dbReference>
<dbReference type="Pfam" id="PF00395">
    <property type="entry name" value="SLH"/>
    <property type="match status" value="1"/>
</dbReference>
<dbReference type="PROSITE" id="PS51272">
    <property type="entry name" value="SLH"/>
    <property type="match status" value="1"/>
</dbReference>
<feature type="chain" id="PRO_5041776105" evidence="2">
    <location>
        <begin position="30"/>
        <end position="612"/>
    </location>
</feature>
<dbReference type="AlphaFoldDB" id="A0AAE3GUP5"/>
<dbReference type="Pfam" id="PF04966">
    <property type="entry name" value="OprB"/>
    <property type="match status" value="1"/>
</dbReference>
<gene>
    <name evidence="5" type="ORF">NJ959_20460</name>
</gene>
<dbReference type="PANTHER" id="PTHR43308">
    <property type="entry name" value="OUTER MEMBRANE PROTEIN ALPHA-RELATED"/>
    <property type="match status" value="1"/>
</dbReference>
<evidence type="ECO:0000256" key="1">
    <source>
        <dbReference type="ARBA" id="ARBA00008769"/>
    </source>
</evidence>